<keyword evidence="2" id="KW-1185">Reference proteome</keyword>
<protein>
    <submittedName>
        <fullName evidence="1">Uncharacterized protein</fullName>
    </submittedName>
</protein>
<gene>
    <name evidence="1" type="ORF">LEP1GSC062_3742</name>
</gene>
<accession>V6HYT0</accession>
<comment type="caution">
    <text evidence="1">The sequence shown here is derived from an EMBL/GenBank/DDBJ whole genome shotgun (WGS) entry which is preliminary data.</text>
</comment>
<proteinExistence type="predicted"/>
<sequence length="54" mass="6236">MEPIITLFGRVIEPIWIGWKISEYFITNLFYGESFLSILKTDSKTGKRIISPSV</sequence>
<reference evidence="1" key="1">
    <citation type="submission" date="2013-05" db="EMBL/GenBank/DDBJ databases">
        <authorList>
            <person name="Harkins D.M."/>
            <person name="Durkin A.S."/>
            <person name="Brinkac L.M."/>
            <person name="Haft D.H."/>
            <person name="Selengut J.D."/>
            <person name="Sanka R."/>
            <person name="DePew J."/>
            <person name="Purushe J."/>
            <person name="Hartskeerl R.A."/>
            <person name="Ahmed A."/>
            <person name="van der Linden H."/>
            <person name="Goris M.G.A."/>
            <person name="Vinetz J.M."/>
            <person name="Sutton G.G."/>
            <person name="Nierman W.C."/>
            <person name="Fouts D.E."/>
        </authorList>
    </citation>
    <scope>NUCLEOTIDE SEQUENCE [LARGE SCALE GENOMIC DNA]</scope>
    <source>
        <strain evidence="1">L 60</strain>
    </source>
</reference>
<evidence type="ECO:0000313" key="1">
    <source>
        <dbReference type="EMBL" id="EQA63080.1"/>
    </source>
</evidence>
<name>V6HYT0_9LEPT</name>
<evidence type="ECO:0000313" key="2">
    <source>
        <dbReference type="Proteomes" id="UP000018747"/>
    </source>
</evidence>
<dbReference type="Proteomes" id="UP000018747">
    <property type="component" value="Unassembled WGS sequence"/>
</dbReference>
<organism evidence="1 2">
    <name type="scientific">Leptospira alexanderi serovar Manhao 3 str. L 60</name>
    <dbReference type="NCBI Taxonomy" id="1049759"/>
    <lineage>
        <taxon>Bacteria</taxon>
        <taxon>Pseudomonadati</taxon>
        <taxon>Spirochaetota</taxon>
        <taxon>Spirochaetia</taxon>
        <taxon>Leptospirales</taxon>
        <taxon>Leptospiraceae</taxon>
        <taxon>Leptospira</taxon>
    </lineage>
</organism>
<dbReference type="AlphaFoldDB" id="V6HYT0"/>
<dbReference type="EMBL" id="AHMT02000024">
    <property type="protein sequence ID" value="EQA63080.1"/>
    <property type="molecule type" value="Genomic_DNA"/>
</dbReference>